<feature type="transmembrane region" description="Helical" evidence="1">
    <location>
        <begin position="42"/>
        <end position="61"/>
    </location>
</feature>
<name>A0A8D8ZDE3_9HEMI</name>
<keyword evidence="1" id="KW-1133">Transmembrane helix</keyword>
<dbReference type="AlphaFoldDB" id="A0A8D8ZDE3"/>
<reference evidence="2" key="1">
    <citation type="submission" date="2021-05" db="EMBL/GenBank/DDBJ databases">
        <authorList>
            <person name="Alioto T."/>
            <person name="Alioto T."/>
            <person name="Gomez Garrido J."/>
        </authorList>
    </citation>
    <scope>NUCLEOTIDE SEQUENCE</scope>
</reference>
<evidence type="ECO:0000313" key="2">
    <source>
        <dbReference type="EMBL" id="CAG6744909.1"/>
    </source>
</evidence>
<keyword evidence="1" id="KW-0472">Membrane</keyword>
<sequence>MMWIIMMWLIDSDFVFTLYFVLFIPPIASVYTWFTPSLACVYVGFTTPSCLCLHPLVLFYTTHGLQVYTPSCLCLRGVYIPFHCVYTPNFVYTPPCLCTYMVYTLLSVFTRGLHSHFPVFTHLMYRLFTPRLTCIHIIWFTTSLAFVYTWYGLYFI</sequence>
<evidence type="ECO:0000256" key="1">
    <source>
        <dbReference type="SAM" id="Phobius"/>
    </source>
</evidence>
<organism evidence="2">
    <name type="scientific">Cacopsylla melanoneura</name>
    <dbReference type="NCBI Taxonomy" id="428564"/>
    <lineage>
        <taxon>Eukaryota</taxon>
        <taxon>Metazoa</taxon>
        <taxon>Ecdysozoa</taxon>
        <taxon>Arthropoda</taxon>
        <taxon>Hexapoda</taxon>
        <taxon>Insecta</taxon>
        <taxon>Pterygota</taxon>
        <taxon>Neoptera</taxon>
        <taxon>Paraneoptera</taxon>
        <taxon>Hemiptera</taxon>
        <taxon>Sternorrhyncha</taxon>
        <taxon>Psylloidea</taxon>
        <taxon>Psyllidae</taxon>
        <taxon>Psyllinae</taxon>
        <taxon>Cacopsylla</taxon>
    </lineage>
</organism>
<accession>A0A8D8ZDE3</accession>
<proteinExistence type="predicted"/>
<protein>
    <submittedName>
        <fullName evidence="2">Uncharacterized protein</fullName>
    </submittedName>
</protein>
<keyword evidence="1" id="KW-0812">Transmembrane</keyword>
<dbReference type="EMBL" id="HBUF01478311">
    <property type="protein sequence ID" value="CAG6744909.1"/>
    <property type="molecule type" value="Transcribed_RNA"/>
</dbReference>
<feature type="transmembrane region" description="Helical" evidence="1">
    <location>
        <begin position="132"/>
        <end position="151"/>
    </location>
</feature>